<evidence type="ECO:0000313" key="2">
    <source>
        <dbReference type="EMBL" id="KAG7400177.1"/>
    </source>
</evidence>
<evidence type="ECO:0000313" key="3">
    <source>
        <dbReference type="Proteomes" id="UP000693981"/>
    </source>
</evidence>
<sequence>MKLNSTARGDDQRQQQRSIQELLERVKEFQDEHQTAEDEDEEALVERMQELAMLDAAGELTLESLTSEERKKFLGEVADGRLGKLVQLWSPWWLLSERKYRYETSARRKQILMEEISSSNEVEGAESEIPQVVTVESTVLFPVGLFTDRDSKKMPKSMKNLLPGGKHPSPCLRFHLVEVLFAYALVLRAFNGDYAQDVAEAALMLLDVCKVLSADARYETVGHVCLACLEKQSSDEATVNTVALQDAQNLLQTHIFILDALNDTHILLEKYQRELEDSREKKGKKERKAAIKRLHIVLKKLQFYQTWAFLTSDDEFQQLAAEIEVYMKERKMLRAQ</sequence>
<dbReference type="InterPro" id="IPR039646">
    <property type="entry name" value="ZNHIT2"/>
</dbReference>
<keyword evidence="1" id="KW-0175">Coiled coil</keyword>
<dbReference type="PANTHER" id="PTHR15555">
    <property type="entry name" value="ZINC FINGER HIT DOMAIN CONTAINING PROTEIN 2 PROTEIN FON -RELATED"/>
    <property type="match status" value="1"/>
</dbReference>
<gene>
    <name evidence="2" type="primary">ZNHIT2_2</name>
    <name evidence="2" type="ORF">PHYBOEH_006716</name>
</gene>
<protein>
    <submittedName>
        <fullName evidence="2">Zinc finger HIT domain-containing protein 2</fullName>
    </submittedName>
</protein>
<evidence type="ECO:0000256" key="1">
    <source>
        <dbReference type="SAM" id="Coils"/>
    </source>
</evidence>
<dbReference type="EMBL" id="JAGDFL010000036">
    <property type="protein sequence ID" value="KAG7400177.1"/>
    <property type="molecule type" value="Genomic_DNA"/>
</dbReference>
<reference evidence="2" key="1">
    <citation type="submission" date="2021-02" db="EMBL/GenBank/DDBJ databases">
        <authorList>
            <person name="Palmer J.M."/>
        </authorList>
    </citation>
    <scope>NUCLEOTIDE SEQUENCE</scope>
    <source>
        <strain evidence="2">SCRP23</strain>
    </source>
</reference>
<keyword evidence="3" id="KW-1185">Reference proteome</keyword>
<organism evidence="2 3">
    <name type="scientific">Phytophthora boehmeriae</name>
    <dbReference type="NCBI Taxonomy" id="109152"/>
    <lineage>
        <taxon>Eukaryota</taxon>
        <taxon>Sar</taxon>
        <taxon>Stramenopiles</taxon>
        <taxon>Oomycota</taxon>
        <taxon>Peronosporomycetes</taxon>
        <taxon>Peronosporales</taxon>
        <taxon>Peronosporaceae</taxon>
        <taxon>Phytophthora</taxon>
    </lineage>
</organism>
<dbReference type="AlphaFoldDB" id="A0A8T1X253"/>
<feature type="coiled-coil region" evidence="1">
    <location>
        <begin position="261"/>
        <end position="288"/>
    </location>
</feature>
<dbReference type="Proteomes" id="UP000693981">
    <property type="component" value="Unassembled WGS sequence"/>
</dbReference>
<accession>A0A8T1X253</accession>
<dbReference type="OrthoDB" id="18412at2759"/>
<feature type="coiled-coil region" evidence="1">
    <location>
        <begin position="12"/>
        <end position="46"/>
    </location>
</feature>
<dbReference type="PANTHER" id="PTHR15555:SF0">
    <property type="entry name" value="ZINC FINGER HIT DOMAIN-CONTAINING PROTEIN 2"/>
    <property type="match status" value="1"/>
</dbReference>
<name>A0A8T1X253_9STRA</name>
<proteinExistence type="predicted"/>
<comment type="caution">
    <text evidence="2">The sequence shown here is derived from an EMBL/GenBank/DDBJ whole genome shotgun (WGS) entry which is preliminary data.</text>
</comment>